<proteinExistence type="predicted"/>
<dbReference type="Gramene" id="Psat04G0645300-T1">
    <property type="protein sequence ID" value="KAI5423508.1"/>
    <property type="gene ID" value="KIW84_046453"/>
</dbReference>
<name>A0A9D4XLE9_PEA</name>
<dbReference type="PANTHER" id="PTHR46890:SF48">
    <property type="entry name" value="RNA-DIRECTED DNA POLYMERASE"/>
    <property type="match status" value="1"/>
</dbReference>
<organism evidence="1 2">
    <name type="scientific">Pisum sativum</name>
    <name type="common">Garden pea</name>
    <name type="synonym">Lathyrus oleraceus</name>
    <dbReference type="NCBI Taxonomy" id="3888"/>
    <lineage>
        <taxon>Eukaryota</taxon>
        <taxon>Viridiplantae</taxon>
        <taxon>Streptophyta</taxon>
        <taxon>Embryophyta</taxon>
        <taxon>Tracheophyta</taxon>
        <taxon>Spermatophyta</taxon>
        <taxon>Magnoliopsida</taxon>
        <taxon>eudicotyledons</taxon>
        <taxon>Gunneridae</taxon>
        <taxon>Pentapetalae</taxon>
        <taxon>rosids</taxon>
        <taxon>fabids</taxon>
        <taxon>Fabales</taxon>
        <taxon>Fabaceae</taxon>
        <taxon>Papilionoideae</taxon>
        <taxon>50 kb inversion clade</taxon>
        <taxon>NPAAA clade</taxon>
        <taxon>Hologalegina</taxon>
        <taxon>IRL clade</taxon>
        <taxon>Fabeae</taxon>
        <taxon>Lathyrus</taxon>
    </lineage>
</organism>
<keyword evidence="2" id="KW-1185">Reference proteome</keyword>
<dbReference type="InterPro" id="IPR052343">
    <property type="entry name" value="Retrotransposon-Effector_Assoc"/>
</dbReference>
<accession>A0A9D4XLE9</accession>
<dbReference type="EMBL" id="JAMSHJ010000004">
    <property type="protein sequence ID" value="KAI5423508.1"/>
    <property type="molecule type" value="Genomic_DNA"/>
</dbReference>
<dbReference type="Proteomes" id="UP001058974">
    <property type="component" value="Chromosome 4"/>
</dbReference>
<comment type="caution">
    <text evidence="1">The sequence shown here is derived from an EMBL/GenBank/DDBJ whole genome shotgun (WGS) entry which is preliminary data.</text>
</comment>
<gene>
    <name evidence="1" type="ORF">KIW84_046453</name>
</gene>
<dbReference type="PANTHER" id="PTHR46890">
    <property type="entry name" value="NON-LTR RETROLELEMENT REVERSE TRANSCRIPTASE-LIKE PROTEIN-RELATED"/>
    <property type="match status" value="1"/>
</dbReference>
<evidence type="ECO:0000313" key="2">
    <source>
        <dbReference type="Proteomes" id="UP001058974"/>
    </source>
</evidence>
<sequence>MSRRSLGSRTTKMEEFNSFIELMEVVDLPVVGNKHTWIKSYGSSSIRIGRFLLSGGLVNNWKIVAQVSGNRDISDHMLVWIKASNLNWGPKSFKVFNCWPDLDMIEFKNLSVEEKEGLEEMFTREEIKEVIFGCEGDRSPGPDGFNMEFIKRLRKVMGKIVSSNQTTLILGKQILDGVLVTNEIIDYGSREKNNDLLFKVDFA</sequence>
<evidence type="ECO:0000313" key="1">
    <source>
        <dbReference type="EMBL" id="KAI5423508.1"/>
    </source>
</evidence>
<protein>
    <submittedName>
        <fullName evidence="1">Uncharacterized protein</fullName>
    </submittedName>
</protein>
<dbReference type="SUPFAM" id="SSF56219">
    <property type="entry name" value="DNase I-like"/>
    <property type="match status" value="1"/>
</dbReference>
<dbReference type="AlphaFoldDB" id="A0A9D4XLE9"/>
<reference evidence="1 2" key="1">
    <citation type="journal article" date="2022" name="Nat. Genet.">
        <title>Improved pea reference genome and pan-genome highlight genomic features and evolutionary characteristics.</title>
        <authorList>
            <person name="Yang T."/>
            <person name="Liu R."/>
            <person name="Luo Y."/>
            <person name="Hu S."/>
            <person name="Wang D."/>
            <person name="Wang C."/>
            <person name="Pandey M.K."/>
            <person name="Ge S."/>
            <person name="Xu Q."/>
            <person name="Li N."/>
            <person name="Li G."/>
            <person name="Huang Y."/>
            <person name="Saxena R.K."/>
            <person name="Ji Y."/>
            <person name="Li M."/>
            <person name="Yan X."/>
            <person name="He Y."/>
            <person name="Liu Y."/>
            <person name="Wang X."/>
            <person name="Xiang C."/>
            <person name="Varshney R.K."/>
            <person name="Ding H."/>
            <person name="Gao S."/>
            <person name="Zong X."/>
        </authorList>
    </citation>
    <scope>NUCLEOTIDE SEQUENCE [LARGE SCALE GENOMIC DNA]</scope>
    <source>
        <strain evidence="1 2">cv. Zhongwan 6</strain>
    </source>
</reference>
<dbReference type="InterPro" id="IPR036691">
    <property type="entry name" value="Endo/exonu/phosph_ase_sf"/>
</dbReference>